<name>A0A073CHS0_PLAA1</name>
<dbReference type="EMBL" id="CM002803">
    <property type="protein sequence ID" value="KEI67253.1"/>
    <property type="molecule type" value="Genomic_DNA"/>
</dbReference>
<reference evidence="2 3" key="1">
    <citation type="journal article" date="2014" name="Appl. Environ. Microbiol.">
        <title>Elucidation of insertion elements encoded on plasmids and in vitro construction of shuttle vectors from the toxic cyanobacterium Planktothrix.</title>
        <authorList>
            <person name="Christiansen G."/>
            <person name="Goesmann A."/>
            <person name="Kurmayer R."/>
        </authorList>
    </citation>
    <scope>NUCLEOTIDE SEQUENCE [LARGE SCALE GENOMIC DNA]</scope>
    <source>
        <strain evidence="2 3">NIVA-CYA 126/8</strain>
    </source>
</reference>
<dbReference type="HOGENOM" id="CLU_161208_0_0_3"/>
<accession>A0A073CHS0</accession>
<dbReference type="Proteomes" id="UP000027395">
    <property type="component" value="Chromosome"/>
</dbReference>
<keyword evidence="3" id="KW-1185">Reference proteome</keyword>
<dbReference type="PATRIC" id="fig|388467.6.peg.2274"/>
<dbReference type="AlphaFoldDB" id="A0A073CHS0"/>
<keyword evidence="1" id="KW-0812">Transmembrane</keyword>
<organism evidence="2 3">
    <name type="scientific">Planktothrix agardhii (strain NIVA-CYA 126/8)</name>
    <dbReference type="NCBI Taxonomy" id="388467"/>
    <lineage>
        <taxon>Bacteria</taxon>
        <taxon>Bacillati</taxon>
        <taxon>Cyanobacteriota</taxon>
        <taxon>Cyanophyceae</taxon>
        <taxon>Oscillatoriophycideae</taxon>
        <taxon>Oscillatoriales</taxon>
        <taxon>Microcoleaceae</taxon>
        <taxon>Planktothrix</taxon>
    </lineage>
</organism>
<feature type="transmembrane region" description="Helical" evidence="1">
    <location>
        <begin position="44"/>
        <end position="74"/>
    </location>
</feature>
<keyword evidence="1" id="KW-1133">Transmembrane helix</keyword>
<dbReference type="Pfam" id="PF19744">
    <property type="entry name" value="DUF6232"/>
    <property type="match status" value="1"/>
</dbReference>
<evidence type="ECO:0000313" key="2">
    <source>
        <dbReference type="EMBL" id="KEI67253.1"/>
    </source>
</evidence>
<protein>
    <submittedName>
        <fullName evidence="2">Uncharacterized protein</fullName>
    </submittedName>
</protein>
<sequence length="116" mass="12923">MIMDFFNNGSVVVTRNTFQVPGTQYPIRNIGAVKTLTVKPDRNWPIICFIVGFFLIAVYGLGLLIIGLGIYWWISQKTKYCIIVVSSGTESQAYSSSNMNEIKEIQSAINSALAEH</sequence>
<gene>
    <name evidence="2" type="ORF">A19Y_2325</name>
</gene>
<dbReference type="InterPro" id="IPR045629">
    <property type="entry name" value="DUF6232"/>
</dbReference>
<evidence type="ECO:0000256" key="1">
    <source>
        <dbReference type="SAM" id="Phobius"/>
    </source>
</evidence>
<evidence type="ECO:0000313" key="3">
    <source>
        <dbReference type="Proteomes" id="UP000027395"/>
    </source>
</evidence>
<proteinExistence type="predicted"/>
<keyword evidence="1" id="KW-0472">Membrane</keyword>